<evidence type="ECO:0000256" key="3">
    <source>
        <dbReference type="ARBA" id="ARBA00022692"/>
    </source>
</evidence>
<proteinExistence type="predicted"/>
<dbReference type="Pfam" id="PF01943">
    <property type="entry name" value="Polysacc_synt"/>
    <property type="match status" value="1"/>
</dbReference>
<dbReference type="AlphaFoldDB" id="A0A1F7RMZ0"/>
<comment type="subcellular location">
    <subcellularLocation>
        <location evidence="1">Cell membrane</location>
        <topology evidence="1">Multi-pass membrane protein</topology>
    </subcellularLocation>
</comment>
<reference evidence="7 8" key="1">
    <citation type="journal article" date="2016" name="Nat. Commun.">
        <title>Thousands of microbial genomes shed light on interconnected biogeochemical processes in an aquifer system.</title>
        <authorList>
            <person name="Anantharaman K."/>
            <person name="Brown C.T."/>
            <person name="Hug L.A."/>
            <person name="Sharon I."/>
            <person name="Castelle C.J."/>
            <person name="Probst A.J."/>
            <person name="Thomas B.C."/>
            <person name="Singh A."/>
            <person name="Wilkins M.J."/>
            <person name="Karaoz U."/>
            <person name="Brodie E.L."/>
            <person name="Williams K.H."/>
            <person name="Hubbard S.S."/>
            <person name="Banfield J.F."/>
        </authorList>
    </citation>
    <scope>NUCLEOTIDE SEQUENCE [LARGE SCALE GENOMIC DNA]</scope>
</reference>
<feature type="transmembrane region" description="Helical" evidence="6">
    <location>
        <begin position="255"/>
        <end position="275"/>
    </location>
</feature>
<feature type="transmembrane region" description="Helical" evidence="6">
    <location>
        <begin position="295"/>
        <end position="314"/>
    </location>
</feature>
<dbReference type="GO" id="GO:0005886">
    <property type="term" value="C:plasma membrane"/>
    <property type="evidence" value="ECO:0007669"/>
    <property type="project" value="UniProtKB-SubCell"/>
</dbReference>
<keyword evidence="2" id="KW-1003">Cell membrane</keyword>
<comment type="caution">
    <text evidence="7">The sequence shown here is derived from an EMBL/GenBank/DDBJ whole genome shotgun (WGS) entry which is preliminary data.</text>
</comment>
<dbReference type="EMBL" id="MGDE01000251">
    <property type="protein sequence ID" value="OGL42883.1"/>
    <property type="molecule type" value="Genomic_DNA"/>
</dbReference>
<feature type="transmembrane region" description="Helical" evidence="6">
    <location>
        <begin position="388"/>
        <end position="406"/>
    </location>
</feature>
<feature type="transmembrane region" description="Helical" evidence="6">
    <location>
        <begin position="152"/>
        <end position="174"/>
    </location>
</feature>
<name>A0A1F7RMZ0_9BACT</name>
<accession>A0A1F7RMZ0</accession>
<feature type="transmembrane region" description="Helical" evidence="6">
    <location>
        <begin position="180"/>
        <end position="198"/>
    </location>
</feature>
<dbReference type="PANTHER" id="PTHR30250:SF11">
    <property type="entry name" value="O-ANTIGEN TRANSPORTER-RELATED"/>
    <property type="match status" value="1"/>
</dbReference>
<evidence type="ECO:0000256" key="4">
    <source>
        <dbReference type="ARBA" id="ARBA00022989"/>
    </source>
</evidence>
<dbReference type="PANTHER" id="PTHR30250">
    <property type="entry name" value="PST FAMILY PREDICTED COLANIC ACID TRANSPORTER"/>
    <property type="match status" value="1"/>
</dbReference>
<sequence>MRQEILTLGKHTLIYGTGIIISRAVSFIMLPVYTRYLTPADYGIMELLFMAIDIIAMIVGLGITGTVFKFYSDYKSPEEKREVICTAIILIFVIASVTAIIGFIVSPNISQVVFGNTDNSYYFQITFVIYFLQAGNNIPLMFIRAMQNSTSFIVINLIKLLIQLSLNLLFLVWFEMGVIGVLYSTLLAELTIASYLHVYTFHKIGFRFSISKGRQMIKFGYPFIFASLSNFVITYSDRYFLNVYSTLTVVGIYSLAYKFGFLMGYLAVTPFMQVWEPQRFEIAKQDKVLPIFKRVFLYFNIFVISVSLFISLFARDFLTIMSDPSYYEAYRIVPIVIIAYVFQAWTFYCNFGIYIKERSKHMAFANFISAMSNILLNFVLILEYGALGAAWATVGSFFIRFLLVYMFSQKSFHIDYGWGKQLLLVILSIFIYMAGRTIEIPGIGISLVKNSFLMLLFGILVYRFILNKLEKSIINQFIRNPVSFVKIAQ</sequence>
<evidence type="ECO:0000313" key="8">
    <source>
        <dbReference type="Proteomes" id="UP000178797"/>
    </source>
</evidence>
<feature type="transmembrane region" description="Helical" evidence="6">
    <location>
        <begin position="121"/>
        <end position="140"/>
    </location>
</feature>
<evidence type="ECO:0000256" key="6">
    <source>
        <dbReference type="SAM" id="Phobius"/>
    </source>
</evidence>
<feature type="transmembrane region" description="Helical" evidence="6">
    <location>
        <begin position="12"/>
        <end position="33"/>
    </location>
</feature>
<feature type="transmembrane region" description="Helical" evidence="6">
    <location>
        <begin position="363"/>
        <end position="382"/>
    </location>
</feature>
<feature type="transmembrane region" description="Helical" evidence="6">
    <location>
        <begin position="418"/>
        <end position="435"/>
    </location>
</feature>
<feature type="transmembrane region" description="Helical" evidence="6">
    <location>
        <begin position="83"/>
        <end position="109"/>
    </location>
</feature>
<dbReference type="InterPro" id="IPR002797">
    <property type="entry name" value="Polysacc_synth"/>
</dbReference>
<feature type="transmembrane region" description="Helical" evidence="6">
    <location>
        <begin position="48"/>
        <end position="71"/>
    </location>
</feature>
<evidence type="ECO:0000256" key="5">
    <source>
        <dbReference type="ARBA" id="ARBA00023136"/>
    </source>
</evidence>
<gene>
    <name evidence="7" type="ORF">A2W05_08865</name>
</gene>
<keyword evidence="4 6" id="KW-1133">Transmembrane helix</keyword>
<feature type="transmembrane region" description="Helical" evidence="6">
    <location>
        <begin position="329"/>
        <end position="351"/>
    </location>
</feature>
<feature type="transmembrane region" description="Helical" evidence="6">
    <location>
        <begin position="447"/>
        <end position="466"/>
    </location>
</feature>
<keyword evidence="5 6" id="KW-0472">Membrane</keyword>
<keyword evidence="3 6" id="KW-0812">Transmembrane</keyword>
<feature type="transmembrane region" description="Helical" evidence="6">
    <location>
        <begin position="219"/>
        <end position="235"/>
    </location>
</feature>
<dbReference type="Proteomes" id="UP000178797">
    <property type="component" value="Unassembled WGS sequence"/>
</dbReference>
<evidence type="ECO:0000256" key="1">
    <source>
        <dbReference type="ARBA" id="ARBA00004651"/>
    </source>
</evidence>
<dbReference type="InterPro" id="IPR050833">
    <property type="entry name" value="Poly_Biosynth_Transport"/>
</dbReference>
<evidence type="ECO:0000313" key="7">
    <source>
        <dbReference type="EMBL" id="OGL42883.1"/>
    </source>
</evidence>
<organism evidence="7 8">
    <name type="scientific">Candidatus Schekmanbacteria bacterium RBG_16_38_10</name>
    <dbReference type="NCBI Taxonomy" id="1817879"/>
    <lineage>
        <taxon>Bacteria</taxon>
        <taxon>Candidatus Schekmaniibacteriota</taxon>
    </lineage>
</organism>
<evidence type="ECO:0000256" key="2">
    <source>
        <dbReference type="ARBA" id="ARBA00022475"/>
    </source>
</evidence>
<protein>
    <submittedName>
        <fullName evidence="7">Uncharacterized protein</fullName>
    </submittedName>
</protein>